<dbReference type="PANTHER" id="PTHR18964">
    <property type="entry name" value="ROK (REPRESSOR, ORF, KINASE) FAMILY"/>
    <property type="match status" value="1"/>
</dbReference>
<dbReference type="eggNOG" id="COG1846">
    <property type="taxonomic scope" value="Bacteria"/>
</dbReference>
<dbReference type="Proteomes" id="UP000024836">
    <property type="component" value="Unassembled WGS sequence"/>
</dbReference>
<evidence type="ECO:0000256" key="1">
    <source>
        <dbReference type="ARBA" id="ARBA00006479"/>
    </source>
</evidence>
<comment type="caution">
    <text evidence="2">The sequence shown here is derived from an EMBL/GenBank/DDBJ whole genome shotgun (WGS) entry which is preliminary data.</text>
</comment>
<name>A0A058ZPV8_9RHOB</name>
<dbReference type="STRING" id="1461693.ATO10_04707"/>
<dbReference type="PANTHER" id="PTHR18964:SF149">
    <property type="entry name" value="BIFUNCTIONAL UDP-N-ACETYLGLUCOSAMINE 2-EPIMERASE_N-ACETYLMANNOSAMINE KINASE"/>
    <property type="match status" value="1"/>
</dbReference>
<keyword evidence="3" id="KW-1185">Reference proteome</keyword>
<reference evidence="2 3" key="1">
    <citation type="submission" date="2013-04" db="EMBL/GenBank/DDBJ databases">
        <title>Shimia sp. 22II-S11-Z10 Genome Sequencing.</title>
        <authorList>
            <person name="Lai Q."/>
            <person name="Li G."/>
            <person name="Shao Z."/>
        </authorList>
    </citation>
    <scope>NUCLEOTIDE SEQUENCE [LARGE SCALE GENOMIC DNA]</scope>
    <source>
        <strain evidence="3">22II-S11-Z10</strain>
    </source>
</reference>
<dbReference type="AlphaFoldDB" id="A0A058ZPV8"/>
<dbReference type="RefSeq" id="WP_238323392.1">
    <property type="nucleotide sequence ID" value="NZ_AQQY01000002.1"/>
</dbReference>
<evidence type="ECO:0000313" key="3">
    <source>
        <dbReference type="Proteomes" id="UP000024836"/>
    </source>
</evidence>
<gene>
    <name evidence="2" type="ORF">ATO10_04707</name>
</gene>
<proteinExistence type="inferred from homology"/>
<dbReference type="CDD" id="cd00090">
    <property type="entry name" value="HTH_ARSR"/>
    <property type="match status" value="1"/>
</dbReference>
<comment type="similarity">
    <text evidence="1">Belongs to the ROK (NagC/XylR) family.</text>
</comment>
<dbReference type="SUPFAM" id="SSF53067">
    <property type="entry name" value="Actin-like ATPase domain"/>
    <property type="match status" value="1"/>
</dbReference>
<dbReference type="Gene3D" id="3.30.420.40">
    <property type="match status" value="2"/>
</dbReference>
<accession>A0A058ZPV8</accession>
<dbReference type="InterPro" id="IPR036390">
    <property type="entry name" value="WH_DNA-bd_sf"/>
</dbReference>
<dbReference type="PATRIC" id="fig|1461693.3.peg.960"/>
<dbReference type="eggNOG" id="COG1940">
    <property type="taxonomic scope" value="Bacteria"/>
</dbReference>
<dbReference type="Pfam" id="PF13412">
    <property type="entry name" value="HTH_24"/>
    <property type="match status" value="1"/>
</dbReference>
<sequence>MVGLMDGSEIQERGAGVNQRGIRDYNERLILSILHRHKTVSAADIARRTGLSRPTVSTILRNLENDGLIIRGEPVRGKIGKPSIPIQLNPDGVFAFGIKIGRRSADLLLLDFTGRVRGQLKTSYEYAMPDAVFGFLDNGIKTLLADLPENLHPRICGIGIGTPFELWKWHDLYGPAAEKFRSWKDIAFAQEVARFSALPVYVVNDATAACHAEHLYGRGKDYRDFAYFFIGSFIGGGVALNGTVLEGNQGNAGALGAMRTTGPLGESQQLIDTASLHLLEARLVEAGLDPELMWRQPQDWSNLTRYVEPWIGETAQELAKASLSICSVIDFEAIIIDGAFPGNIRDELVERVRRYLVHQDKRGLIAPAVEAGMAGENARGIGAASGPIFAQFLLNTNAGLSSI</sequence>
<dbReference type="SUPFAM" id="SSF46785">
    <property type="entry name" value="Winged helix' DNA-binding domain"/>
    <property type="match status" value="1"/>
</dbReference>
<dbReference type="Gene3D" id="1.10.10.10">
    <property type="entry name" value="Winged helix-like DNA-binding domain superfamily/Winged helix DNA-binding domain"/>
    <property type="match status" value="1"/>
</dbReference>
<dbReference type="InterPro" id="IPR000600">
    <property type="entry name" value="ROK"/>
</dbReference>
<evidence type="ECO:0000313" key="2">
    <source>
        <dbReference type="EMBL" id="KCV82881.1"/>
    </source>
</evidence>
<organism evidence="2 3">
    <name type="scientific">Actibacterium atlanticum</name>
    <dbReference type="NCBI Taxonomy" id="1461693"/>
    <lineage>
        <taxon>Bacteria</taxon>
        <taxon>Pseudomonadati</taxon>
        <taxon>Pseudomonadota</taxon>
        <taxon>Alphaproteobacteria</taxon>
        <taxon>Rhodobacterales</taxon>
        <taxon>Roseobacteraceae</taxon>
        <taxon>Actibacterium</taxon>
    </lineage>
</organism>
<protein>
    <submittedName>
        <fullName evidence="2">MarR family transcriptional regulator</fullName>
    </submittedName>
</protein>
<dbReference type="Pfam" id="PF00480">
    <property type="entry name" value="ROK"/>
    <property type="match status" value="1"/>
</dbReference>
<dbReference type="EMBL" id="AQQY01000002">
    <property type="protein sequence ID" value="KCV82881.1"/>
    <property type="molecule type" value="Genomic_DNA"/>
</dbReference>
<dbReference type="InterPro" id="IPR011991">
    <property type="entry name" value="ArsR-like_HTH"/>
</dbReference>
<dbReference type="InterPro" id="IPR043129">
    <property type="entry name" value="ATPase_NBD"/>
</dbReference>
<dbReference type="GO" id="GO:0006355">
    <property type="term" value="P:regulation of DNA-templated transcription"/>
    <property type="evidence" value="ECO:0007669"/>
    <property type="project" value="UniProtKB-ARBA"/>
</dbReference>
<dbReference type="InterPro" id="IPR036388">
    <property type="entry name" value="WH-like_DNA-bd_sf"/>
</dbReference>